<keyword evidence="3" id="KW-1185">Reference proteome</keyword>
<dbReference type="RefSeq" id="XP_001555169.2">
    <property type="nucleotide sequence ID" value="XM_001555119.2"/>
</dbReference>
<reference evidence="2 3" key="2">
    <citation type="journal article" date="2012" name="Eukaryot. Cell">
        <title>Genome update of Botrytis cinerea strains B05.10 and T4.</title>
        <authorList>
            <person name="Staats M."/>
            <person name="van Kan J.A."/>
        </authorList>
    </citation>
    <scope>NUCLEOTIDE SEQUENCE [LARGE SCALE GENOMIC DNA]</scope>
    <source>
        <strain evidence="2 3">B05.10</strain>
    </source>
</reference>
<dbReference type="OrthoDB" id="2831558at2759"/>
<dbReference type="SUPFAM" id="SSF56112">
    <property type="entry name" value="Protein kinase-like (PK-like)"/>
    <property type="match status" value="1"/>
</dbReference>
<name>A0A384JKY5_BOTFB</name>
<reference evidence="2 3" key="1">
    <citation type="journal article" date="2011" name="PLoS Genet.">
        <title>Genomic analysis of the necrotrophic fungal pathogens Sclerotinia sclerotiorum and Botrytis cinerea.</title>
        <authorList>
            <person name="Amselem J."/>
            <person name="Cuomo C.A."/>
            <person name="van Kan J.A."/>
            <person name="Viaud M."/>
            <person name="Benito E.P."/>
            <person name="Couloux A."/>
            <person name="Coutinho P.M."/>
            <person name="de Vries R.P."/>
            <person name="Dyer P.S."/>
            <person name="Fillinger S."/>
            <person name="Fournier E."/>
            <person name="Gout L."/>
            <person name="Hahn M."/>
            <person name="Kohn L."/>
            <person name="Lapalu N."/>
            <person name="Plummer K.M."/>
            <person name="Pradier J.M."/>
            <person name="Quevillon E."/>
            <person name="Sharon A."/>
            <person name="Simon A."/>
            <person name="ten Have A."/>
            <person name="Tudzynski B."/>
            <person name="Tudzynski P."/>
            <person name="Wincker P."/>
            <person name="Andrew M."/>
            <person name="Anthouard V."/>
            <person name="Beever R.E."/>
            <person name="Beffa R."/>
            <person name="Benoit I."/>
            <person name="Bouzid O."/>
            <person name="Brault B."/>
            <person name="Chen Z."/>
            <person name="Choquer M."/>
            <person name="Collemare J."/>
            <person name="Cotton P."/>
            <person name="Danchin E.G."/>
            <person name="Da Silva C."/>
            <person name="Gautier A."/>
            <person name="Giraud C."/>
            <person name="Giraud T."/>
            <person name="Gonzalez C."/>
            <person name="Grossetete S."/>
            <person name="Guldener U."/>
            <person name="Henrissat B."/>
            <person name="Howlett B.J."/>
            <person name="Kodira C."/>
            <person name="Kretschmer M."/>
            <person name="Lappartient A."/>
            <person name="Leroch M."/>
            <person name="Levis C."/>
            <person name="Mauceli E."/>
            <person name="Neuveglise C."/>
            <person name="Oeser B."/>
            <person name="Pearson M."/>
            <person name="Poulain J."/>
            <person name="Poussereau N."/>
            <person name="Quesneville H."/>
            <person name="Rascle C."/>
            <person name="Schumacher J."/>
            <person name="Segurens B."/>
            <person name="Sexton A."/>
            <person name="Silva E."/>
            <person name="Sirven C."/>
            <person name="Soanes D.M."/>
            <person name="Talbot N.J."/>
            <person name="Templeton M."/>
            <person name="Yandava C."/>
            <person name="Yarden O."/>
            <person name="Zeng Q."/>
            <person name="Rollins J.A."/>
            <person name="Lebrun M.H."/>
            <person name="Dickman M."/>
        </authorList>
    </citation>
    <scope>NUCLEOTIDE SEQUENCE [LARGE SCALE GENOMIC DNA]</scope>
    <source>
        <strain evidence="2 3">B05.10</strain>
    </source>
</reference>
<dbReference type="InterPro" id="IPR011009">
    <property type="entry name" value="Kinase-like_dom_sf"/>
</dbReference>
<dbReference type="EMBL" id="CP009810">
    <property type="protein sequence ID" value="ATZ51266.1"/>
    <property type="molecule type" value="Genomic_DNA"/>
</dbReference>
<dbReference type="Proteomes" id="UP000001798">
    <property type="component" value="Chromosome 6"/>
</dbReference>
<dbReference type="AlphaFoldDB" id="A0A384JKY5"/>
<dbReference type="KEGG" id="bfu:BCIN_06g06830"/>
<dbReference type="PANTHER" id="PTHR21310:SF56">
    <property type="entry name" value="AMINOGLYCOSIDE PHOSPHOTRANSFERASE DOMAIN-CONTAINING PROTEIN"/>
    <property type="match status" value="1"/>
</dbReference>
<evidence type="ECO:0000313" key="2">
    <source>
        <dbReference type="EMBL" id="ATZ51266.1"/>
    </source>
</evidence>
<dbReference type="PANTHER" id="PTHR21310">
    <property type="entry name" value="AMINOGLYCOSIDE PHOSPHOTRANSFERASE-RELATED-RELATED"/>
    <property type="match status" value="1"/>
</dbReference>
<proteinExistence type="predicted"/>
<sequence length="399" mass="45862">MASQYPQRLALTKNSFPPPSATNSAIIEILNRFCLSINFPIRILGCSLREGGNNTIILCYAVFTSSSQDTSASPISCILRTGKLRWNRQSYTDSRILETAAFHHVMGKLSPLIPLIYAWDATCVNLLGCPYVIQPLIAGHDLQTLNSPLSYCRDAIEMRIQCAYEVARYIKHVESFRFENYGTFAVSEQMPEKCSDPSSPLVSELIGFSPKPWIKSYFMRNDTRIGNFLFAILTAHLDRGRRPLEQEKYNLLITMGYKLNELQISRKLEEKAEPAVLWHPDFWPRNIMMEKTERDVKITGVIDWDGVMIVPRVMARRPPVFLWDEENLNMSEYERKGIKFQFDKRIEELLPGYCSDAYSDCGIMARAMATYTLEGVNWNYCELSFDKLVEQWDCFVGNL</sequence>
<evidence type="ECO:0000313" key="3">
    <source>
        <dbReference type="Proteomes" id="UP000001798"/>
    </source>
</evidence>
<accession>A0A384JKY5</accession>
<reference evidence="2 3" key="3">
    <citation type="journal article" date="2017" name="Mol. Plant Pathol.">
        <title>A gapless genome sequence of the fungus Botrytis cinerea.</title>
        <authorList>
            <person name="Van Kan J.A."/>
            <person name="Stassen J.H."/>
            <person name="Mosbach A."/>
            <person name="Van Der Lee T.A."/>
            <person name="Faino L."/>
            <person name="Farmer A.D."/>
            <person name="Papasotiriou D.G."/>
            <person name="Zhou S."/>
            <person name="Seidl M.F."/>
            <person name="Cottam E."/>
            <person name="Edel D."/>
            <person name="Hahn M."/>
            <person name="Schwartz D.C."/>
            <person name="Dietrich R.A."/>
            <person name="Widdison S."/>
            <person name="Scalliet G."/>
        </authorList>
    </citation>
    <scope>NUCLEOTIDE SEQUENCE [LARGE SCALE GENOMIC DNA]</scope>
    <source>
        <strain evidence="2 3">B05.10</strain>
    </source>
</reference>
<organism evidence="2 3">
    <name type="scientific">Botryotinia fuckeliana (strain B05.10)</name>
    <name type="common">Noble rot fungus</name>
    <name type="synonym">Botrytis cinerea</name>
    <dbReference type="NCBI Taxonomy" id="332648"/>
    <lineage>
        <taxon>Eukaryota</taxon>
        <taxon>Fungi</taxon>
        <taxon>Dikarya</taxon>
        <taxon>Ascomycota</taxon>
        <taxon>Pezizomycotina</taxon>
        <taxon>Leotiomycetes</taxon>
        <taxon>Helotiales</taxon>
        <taxon>Sclerotiniaceae</taxon>
        <taxon>Botrytis</taxon>
    </lineage>
</organism>
<dbReference type="InterPro" id="IPR051678">
    <property type="entry name" value="AGP_Transferase"/>
</dbReference>
<dbReference type="Pfam" id="PF01636">
    <property type="entry name" value="APH"/>
    <property type="match status" value="1"/>
</dbReference>
<gene>
    <name evidence="2" type="ORF">BCIN_06g06830</name>
</gene>
<evidence type="ECO:0000259" key="1">
    <source>
        <dbReference type="Pfam" id="PF01636"/>
    </source>
</evidence>
<dbReference type="GeneID" id="5435690"/>
<dbReference type="InterPro" id="IPR002575">
    <property type="entry name" value="Aminoglycoside_PTrfase"/>
</dbReference>
<dbReference type="VEuPathDB" id="FungiDB:Bcin06g06830"/>
<feature type="domain" description="Aminoglycoside phosphotransferase" evidence="1">
    <location>
        <begin position="266"/>
        <end position="312"/>
    </location>
</feature>
<dbReference type="Gene3D" id="3.90.1200.10">
    <property type="match status" value="1"/>
</dbReference>
<protein>
    <recommendedName>
        <fullName evidence="1">Aminoglycoside phosphotransferase domain-containing protein</fullName>
    </recommendedName>
</protein>